<dbReference type="SUPFAM" id="SSF53335">
    <property type="entry name" value="S-adenosyl-L-methionine-dependent methyltransferases"/>
    <property type="match status" value="1"/>
</dbReference>
<dbReference type="Proteomes" id="UP001301958">
    <property type="component" value="Unassembled WGS sequence"/>
</dbReference>
<feature type="region of interest" description="Disordered" evidence="1">
    <location>
        <begin position="1"/>
        <end position="171"/>
    </location>
</feature>
<feature type="compositionally biased region" description="Basic and acidic residues" evidence="1">
    <location>
        <begin position="66"/>
        <end position="76"/>
    </location>
</feature>
<keyword evidence="3" id="KW-1185">Reference proteome</keyword>
<evidence type="ECO:0000313" key="3">
    <source>
        <dbReference type="Proteomes" id="UP001301958"/>
    </source>
</evidence>
<protein>
    <recommendedName>
        <fullName evidence="4">Methyltransferase type 11 domain-containing protein</fullName>
    </recommendedName>
</protein>
<feature type="region of interest" description="Disordered" evidence="1">
    <location>
        <begin position="1444"/>
        <end position="1484"/>
    </location>
</feature>
<feature type="compositionally biased region" description="Polar residues" evidence="1">
    <location>
        <begin position="99"/>
        <end position="109"/>
    </location>
</feature>
<evidence type="ECO:0008006" key="4">
    <source>
        <dbReference type="Google" id="ProtNLM"/>
    </source>
</evidence>
<reference evidence="2" key="1">
    <citation type="journal article" date="2023" name="Mol. Phylogenet. Evol.">
        <title>Genome-scale phylogeny and comparative genomics of the fungal order Sordariales.</title>
        <authorList>
            <person name="Hensen N."/>
            <person name="Bonometti L."/>
            <person name="Westerberg I."/>
            <person name="Brannstrom I.O."/>
            <person name="Guillou S."/>
            <person name="Cros-Aarteil S."/>
            <person name="Calhoun S."/>
            <person name="Haridas S."/>
            <person name="Kuo A."/>
            <person name="Mondo S."/>
            <person name="Pangilinan J."/>
            <person name="Riley R."/>
            <person name="LaButti K."/>
            <person name="Andreopoulos B."/>
            <person name="Lipzen A."/>
            <person name="Chen C."/>
            <person name="Yan M."/>
            <person name="Daum C."/>
            <person name="Ng V."/>
            <person name="Clum A."/>
            <person name="Steindorff A."/>
            <person name="Ohm R.A."/>
            <person name="Martin F."/>
            <person name="Silar P."/>
            <person name="Natvig D.O."/>
            <person name="Lalanne C."/>
            <person name="Gautier V."/>
            <person name="Ament-Velasquez S.L."/>
            <person name="Kruys A."/>
            <person name="Hutchinson M.I."/>
            <person name="Powell A.J."/>
            <person name="Barry K."/>
            <person name="Miller A.N."/>
            <person name="Grigoriev I.V."/>
            <person name="Debuchy R."/>
            <person name="Gladieux P."/>
            <person name="Hiltunen Thoren M."/>
            <person name="Johannesson H."/>
        </authorList>
    </citation>
    <scope>NUCLEOTIDE SEQUENCE</scope>
    <source>
        <strain evidence="2">CBS 990.96</strain>
    </source>
</reference>
<feature type="compositionally biased region" description="Polar residues" evidence="1">
    <location>
        <begin position="268"/>
        <end position="280"/>
    </location>
</feature>
<sequence length="1567" mass="169021">MASQRAGPRVFGRSGDAGSRDGVSMETPKPGPIWGQRRPEASPQPSRTIPQPKTSSRLPLSLSSRRPSDGQSERPRLGQQPQSRVSIGSAASLGITHSHAPTSSVSSISRLPALAGLKPRNVLRRKHSGLSQDLGSQRKDSVDDSIRTTSSSDSDPRSLTSPDSYSSQYDRGLTQSPMEIRIAHQVELPTTHAHTVTIYPELDRYREVKPPVRDRSPGFDAYVPIRLATHDLPPPTPLFSGTSSQLSAFSGSPSTRWSESPGPGPYSRDTTPTSISSQSPGLVAPLRSGGRLRHMDPTQTRPPVTRRRTGSISNEVDCVSADPHGLSLVREVSTSSSSNSTVRAGGDSKDKKDTKKNKRLSALPPPTPPPRQSSHKAQRSRDEQESPLKPAREANQPQTTSPSPAKAISSLRARPGQPSQSVTSPKSTPPVRPSRDGILDLDPQFGQQIPVIHSNLSASSIPERRQSGLLAPSPVVRPVLSSSLPDRPSYLSRRPPPREPTPSPRPALPSNSTSSSKPESVRGTRTPSPGVSAFKSRFPIFGRRTKTTPEPSQQDKTEKTTRKGPAAGTGHEGYGRLGHTRRKSSNASSIGRVIPGTMSSQESLTNDPFLKDRMAPVIIAGGEVIENRNTSSEIIRAESSLSVSFRRPSVESRNDSQISLSSRDPSRLTLWPSPIPRGTTQTPSLSSRRPSESSDSEALNLKPTLALRRSMQRLKAGAQEPPRVPKPIVIRPQVVSPSAVSLDASIMSDDSIFDPSREPTVAINEPANNATVSGPKKLIKRARSPRKWNFFSRSQSQPAAEKKTESAATVAATVKTVQAKPVAFYTLIDSSEQEDAESPDLQQVLLEAKRAVTPPISPRTSAADNNNNNNNNNNHTITPAASPDKSQKPKLPASKVPASPTPGQAITSPRSEPAPTPILQPARQMSPQRPPPPRPSRLPQVGRIPKVVKARPEQVSPKSFSRPFNSLAVQQTPAKQAVDSVAVRPTAPQLLTPEMPQVQTRAESPSNISALIHGIPRLTPVNPNHSQQEFISFSPRKDSECTITTTSSSSGGLLAYTDATAVVPDANAPLSEDEIWDEYNDILGEDIMRFTASSSSGSARGQAWPKPLHLDNRANGKRIDLPLESPTLSPPPLPSLISALRAGMKQTSSSVYSSDMAEEVRLMLDNGPSSPVRPSAPPVLSPIGELSDTPDNKAEPDGPLETHQSSNSSESHVRLSDTSSCSQDSEDSSPLSQVNLRVGSMTVSKWLTFGHVLFSPIRDELIPVEGSLKRPSILVVDGLGNDDWSFYAAETYPAATFFNLSPRAPLPAGHRSSAAFPLSPPNHHQVQYLSHLDKFPFGGQTFTSVVFRFPVAAPESHYRNIISEARRVLKPGGFIELSILDVDLNNMGNRGRRTVRRLKERIHTTAPETSLGSTSDLILRLIGRKGFQDIKTCRVGVPVASTIARSSGSERSSDNGGRKGSLSAVGGTKSTVKAKKDERSLPELMNDESPVADESITKMVAKVGRWWYSSCYENAAAVMAPLSPTTPKKSMWNDKALLAECEEWGTSLKLMVCHARVPDGRARVASI</sequence>
<proteinExistence type="predicted"/>
<feature type="region of interest" description="Disordered" evidence="1">
    <location>
        <begin position="233"/>
        <end position="607"/>
    </location>
</feature>
<feature type="compositionally biased region" description="Low complexity" evidence="1">
    <location>
        <begin position="326"/>
        <end position="343"/>
    </location>
</feature>
<feature type="compositionally biased region" description="Low complexity" evidence="1">
    <location>
        <begin position="469"/>
        <end position="493"/>
    </location>
</feature>
<feature type="compositionally biased region" description="Low complexity" evidence="1">
    <location>
        <begin position="865"/>
        <end position="874"/>
    </location>
</feature>
<reference evidence="2" key="2">
    <citation type="submission" date="2023-05" db="EMBL/GenBank/DDBJ databases">
        <authorList>
            <consortium name="Lawrence Berkeley National Laboratory"/>
            <person name="Steindorff A."/>
            <person name="Hensen N."/>
            <person name="Bonometti L."/>
            <person name="Westerberg I."/>
            <person name="Brannstrom I.O."/>
            <person name="Guillou S."/>
            <person name="Cros-Aarteil S."/>
            <person name="Calhoun S."/>
            <person name="Haridas S."/>
            <person name="Kuo A."/>
            <person name="Mondo S."/>
            <person name="Pangilinan J."/>
            <person name="Riley R."/>
            <person name="Labutti K."/>
            <person name="Andreopoulos B."/>
            <person name="Lipzen A."/>
            <person name="Chen C."/>
            <person name="Yanf M."/>
            <person name="Daum C."/>
            <person name="Ng V."/>
            <person name="Clum A."/>
            <person name="Ohm R."/>
            <person name="Martin F."/>
            <person name="Silar P."/>
            <person name="Natvig D."/>
            <person name="Lalanne C."/>
            <person name="Gautier V."/>
            <person name="Ament-Velasquez S.L."/>
            <person name="Kruys A."/>
            <person name="Hutchinson M.I."/>
            <person name="Powell A.J."/>
            <person name="Barry K."/>
            <person name="Miller A.N."/>
            <person name="Grigoriev I.V."/>
            <person name="Debuchy R."/>
            <person name="Gladieux P."/>
            <person name="Thoren M.H."/>
            <person name="Johannesson H."/>
        </authorList>
    </citation>
    <scope>NUCLEOTIDE SEQUENCE</scope>
    <source>
        <strain evidence="2">CBS 990.96</strain>
    </source>
</reference>
<feature type="compositionally biased region" description="Basic and acidic residues" evidence="1">
    <location>
        <begin position="379"/>
        <end position="392"/>
    </location>
</feature>
<evidence type="ECO:0000256" key="1">
    <source>
        <dbReference type="SAM" id="MobiDB-lite"/>
    </source>
</evidence>
<name>A0AAN7BNY6_9PEZI</name>
<dbReference type="InterPro" id="IPR029063">
    <property type="entry name" value="SAM-dependent_MTases_sf"/>
</dbReference>
<feature type="compositionally biased region" description="Polar residues" evidence="1">
    <location>
        <begin position="901"/>
        <end position="910"/>
    </location>
</feature>
<accession>A0AAN7BNY6</accession>
<dbReference type="Gene3D" id="3.40.50.150">
    <property type="entry name" value="Vaccinia Virus protein VP39"/>
    <property type="match status" value="1"/>
</dbReference>
<gene>
    <name evidence="2" type="ORF">QBC38DRAFT_214234</name>
</gene>
<feature type="region of interest" description="Disordered" evidence="1">
    <location>
        <begin position="642"/>
        <end position="699"/>
    </location>
</feature>
<feature type="compositionally biased region" description="Basic and acidic residues" evidence="1">
    <location>
        <begin position="136"/>
        <end position="146"/>
    </location>
</feature>
<feature type="compositionally biased region" description="Low complexity" evidence="1">
    <location>
        <begin position="55"/>
        <end position="65"/>
    </location>
</feature>
<feature type="compositionally biased region" description="Polar residues" evidence="1">
    <location>
        <begin position="597"/>
        <end position="606"/>
    </location>
</feature>
<organism evidence="2 3">
    <name type="scientific">Podospora fimiseda</name>
    <dbReference type="NCBI Taxonomy" id="252190"/>
    <lineage>
        <taxon>Eukaryota</taxon>
        <taxon>Fungi</taxon>
        <taxon>Dikarya</taxon>
        <taxon>Ascomycota</taxon>
        <taxon>Pezizomycotina</taxon>
        <taxon>Sordariomycetes</taxon>
        <taxon>Sordariomycetidae</taxon>
        <taxon>Sordariales</taxon>
        <taxon>Podosporaceae</taxon>
        <taxon>Podospora</taxon>
    </lineage>
</organism>
<feature type="region of interest" description="Disordered" evidence="1">
    <location>
        <begin position="852"/>
        <end position="941"/>
    </location>
</feature>
<feature type="compositionally biased region" description="Polar residues" evidence="1">
    <location>
        <begin position="43"/>
        <end position="54"/>
    </location>
</feature>
<feature type="region of interest" description="Disordered" evidence="1">
    <location>
        <begin position="1165"/>
        <end position="1232"/>
    </location>
</feature>
<feature type="compositionally biased region" description="Low complexity" evidence="1">
    <location>
        <begin position="1216"/>
        <end position="1232"/>
    </location>
</feature>
<feature type="compositionally biased region" description="Pro residues" evidence="1">
    <location>
        <begin position="498"/>
        <end position="507"/>
    </location>
</feature>
<dbReference type="EMBL" id="MU865340">
    <property type="protein sequence ID" value="KAK4226869.1"/>
    <property type="molecule type" value="Genomic_DNA"/>
</dbReference>
<evidence type="ECO:0000313" key="2">
    <source>
        <dbReference type="EMBL" id="KAK4226869.1"/>
    </source>
</evidence>
<comment type="caution">
    <text evidence="2">The sequence shown here is derived from an EMBL/GenBank/DDBJ whole genome shotgun (WGS) entry which is preliminary data.</text>
</comment>
<feature type="compositionally biased region" description="Polar residues" evidence="1">
    <location>
        <begin position="417"/>
        <end position="426"/>
    </location>
</feature>
<feature type="compositionally biased region" description="Polar residues" evidence="1">
    <location>
        <begin position="239"/>
        <end position="258"/>
    </location>
</feature>
<feature type="compositionally biased region" description="Low complexity" evidence="1">
    <location>
        <begin position="508"/>
        <end position="518"/>
    </location>
</feature>
<feature type="compositionally biased region" description="Low complexity" evidence="1">
    <location>
        <begin position="147"/>
        <end position="164"/>
    </location>
</feature>